<evidence type="ECO:0000313" key="2">
    <source>
        <dbReference type="EMBL" id="ELY47346.1"/>
    </source>
</evidence>
<organism evidence="2 3">
    <name type="scientific">Natronorubrum sulfidifaciens JCM 14089</name>
    <dbReference type="NCBI Taxonomy" id="1230460"/>
    <lineage>
        <taxon>Archaea</taxon>
        <taxon>Methanobacteriati</taxon>
        <taxon>Methanobacteriota</taxon>
        <taxon>Stenosarchaea group</taxon>
        <taxon>Halobacteria</taxon>
        <taxon>Halobacteriales</taxon>
        <taxon>Natrialbaceae</taxon>
        <taxon>Natronorubrum</taxon>
    </lineage>
</organism>
<sequence>MGADRHPTSVPSNFDEIEDRLPEPDSSTAEKKRDKRAGERGLYHLWLAEECQAALEPSFIYIDALSATEATIRGHVIAIAFGATCACQVDVRPVEVYV</sequence>
<reference evidence="2 3" key="1">
    <citation type="journal article" date="2014" name="PLoS Genet.">
        <title>Phylogenetically driven sequencing of extremely halophilic archaea reveals strategies for static and dynamic osmo-response.</title>
        <authorList>
            <person name="Becker E.A."/>
            <person name="Seitzer P.M."/>
            <person name="Tritt A."/>
            <person name="Larsen D."/>
            <person name="Krusor M."/>
            <person name="Yao A.I."/>
            <person name="Wu D."/>
            <person name="Madern D."/>
            <person name="Eisen J.A."/>
            <person name="Darling A.E."/>
            <person name="Facciotti M.T."/>
        </authorList>
    </citation>
    <scope>NUCLEOTIDE SEQUENCE [LARGE SCALE GENOMIC DNA]</scope>
    <source>
        <strain evidence="2 3">JCM 14089</strain>
    </source>
</reference>
<keyword evidence="3" id="KW-1185">Reference proteome</keyword>
<evidence type="ECO:0000313" key="3">
    <source>
        <dbReference type="Proteomes" id="UP000011661"/>
    </source>
</evidence>
<comment type="caution">
    <text evidence="2">The sequence shown here is derived from an EMBL/GenBank/DDBJ whole genome shotgun (WGS) entry which is preliminary data.</text>
</comment>
<proteinExistence type="predicted"/>
<dbReference type="PATRIC" id="fig|1230460.4.peg.754"/>
<dbReference type="AlphaFoldDB" id="L9WDI6"/>
<feature type="compositionally biased region" description="Basic and acidic residues" evidence="1">
    <location>
        <begin position="19"/>
        <end position="36"/>
    </location>
</feature>
<protein>
    <submittedName>
        <fullName evidence="2">Uncharacterized protein</fullName>
    </submittedName>
</protein>
<evidence type="ECO:0000256" key="1">
    <source>
        <dbReference type="SAM" id="MobiDB-lite"/>
    </source>
</evidence>
<dbReference type="STRING" id="1230460.C495_03772"/>
<dbReference type="EMBL" id="AOHX01000026">
    <property type="protein sequence ID" value="ELY47346.1"/>
    <property type="molecule type" value="Genomic_DNA"/>
</dbReference>
<dbReference type="RefSeq" id="WP_008160151.1">
    <property type="nucleotide sequence ID" value="NZ_AOHX01000026.1"/>
</dbReference>
<feature type="region of interest" description="Disordered" evidence="1">
    <location>
        <begin position="1"/>
        <end position="36"/>
    </location>
</feature>
<name>L9WDI6_9EURY</name>
<dbReference type="OrthoDB" id="382236at2157"/>
<accession>L9WDI6</accession>
<gene>
    <name evidence="2" type="ORF">C495_03772</name>
</gene>
<dbReference type="Proteomes" id="UP000011661">
    <property type="component" value="Unassembled WGS sequence"/>
</dbReference>